<feature type="transmembrane region" description="Helical" evidence="8">
    <location>
        <begin position="430"/>
        <end position="447"/>
    </location>
</feature>
<keyword evidence="5 8" id="KW-1133">Transmembrane helix</keyword>
<feature type="region of interest" description="Disordered" evidence="7">
    <location>
        <begin position="778"/>
        <end position="832"/>
    </location>
</feature>
<dbReference type="STRING" id="481446.NIT7645_01144"/>
<feature type="domain" description="Mechanosensitive ion channel MscS C-terminal" evidence="11">
    <location>
        <begin position="678"/>
        <end position="760"/>
    </location>
</feature>
<evidence type="ECO:0000259" key="9">
    <source>
        <dbReference type="Pfam" id="PF00924"/>
    </source>
</evidence>
<comment type="similarity">
    <text evidence="2">Belongs to the MscS (TC 1.A.23) family.</text>
</comment>
<dbReference type="Gene3D" id="2.30.30.60">
    <property type="match status" value="1"/>
</dbReference>
<feature type="transmembrane region" description="Helical" evidence="8">
    <location>
        <begin position="350"/>
        <end position="368"/>
    </location>
</feature>
<sequence>MTPLKNLFFNMMAGLILVIGLAFPLSAQTSEQARSYYDSWLRTAERAEDVIDTSRASNIALEQLRKDLTDYRQTFQTKRSENGDRIQTLQGQLDALGPAPAEGESEPEDIALLREALTKQLNQLRVPRIVAEEAYSRADGLINEIDKIVRDRLTRRLLERGPSPLNPEHWQQALRDMGVAIRSIGNETVSQLRNDTTGERIRGDLVGILALLILAVLLILRGRPWAHRAGDFLRGYGAKGTGVWTFVVSLLQVFLPLVGIIILAAAIDLSGILGVRGSIFLDAMPAWAFIILSFHWMGERLYAARIENDLFPIDDRYQSETRFLIWAMAVVLVVQDALATLEGIQNITESSIAVFSFPLIVAAALILLRLNRIGSKQRQAQEAQSEEGDESAIAAGANRVISVIRRATYLLGFAAPVLAALGYMNAAEALIYPAMLTLAVLAGLFVLQRFFSDLYGFVTGKGAAANDTLFSALIGFALALLALPVLALIWGARVADLTELWSNFLKGFQIGDTNISPTAFITFVAVFAIGYAVTRMVQGSLRNTLLPKTRIDLGGQNAIVSGMGYVGIFLAALIAISMAGLDLSSLAIVAGALSVGIGFGLQTIVSNFVSGIILLVERPVSKGDWIEVGGLMGYVRDISVRSTRIETFDRTDVIVPNSDLITGTVTNYTRGNTVGRVIVPVGVAYGTDPRKVEAILIEVAKSHPMVLMNPAPSVVFQGFGADSLDFEIRAILRDVNWVLSVKSDMNYDIARRFEEAGIEIPFAQRDIWIRNPETLAQAAGQAPAAGQGASSGKSGSAWSGGSSKPPKPDLDDLTQRDDSDSTTKDDGDDGDD</sequence>
<feature type="domain" description="DUF3772" evidence="10">
    <location>
        <begin position="131"/>
        <end position="188"/>
    </location>
</feature>
<keyword evidence="3" id="KW-1003">Cell membrane</keyword>
<dbReference type="SUPFAM" id="SSF50182">
    <property type="entry name" value="Sm-like ribonucleoproteins"/>
    <property type="match status" value="1"/>
</dbReference>
<accession>A0A0H5D377</accession>
<feature type="compositionally biased region" description="Low complexity" evidence="7">
    <location>
        <begin position="778"/>
        <end position="804"/>
    </location>
</feature>
<dbReference type="InterPro" id="IPR052702">
    <property type="entry name" value="MscS-like_channel"/>
</dbReference>
<dbReference type="GO" id="GO:0008381">
    <property type="term" value="F:mechanosensitive monoatomic ion channel activity"/>
    <property type="evidence" value="ECO:0007669"/>
    <property type="project" value="UniProtKB-ARBA"/>
</dbReference>
<dbReference type="Proteomes" id="UP000043764">
    <property type="component" value="Unassembled WGS sequence"/>
</dbReference>
<feature type="transmembrane region" description="Helical" evidence="8">
    <location>
        <begin position="201"/>
        <end position="220"/>
    </location>
</feature>
<evidence type="ECO:0000259" key="10">
    <source>
        <dbReference type="Pfam" id="PF12607"/>
    </source>
</evidence>
<dbReference type="Gene3D" id="3.30.70.100">
    <property type="match status" value="1"/>
</dbReference>
<dbReference type="GO" id="GO:0005886">
    <property type="term" value="C:plasma membrane"/>
    <property type="evidence" value="ECO:0007669"/>
    <property type="project" value="UniProtKB-SubCell"/>
</dbReference>
<dbReference type="InterPro" id="IPR010920">
    <property type="entry name" value="LSM_dom_sf"/>
</dbReference>
<dbReference type="Gene3D" id="1.10.287.1260">
    <property type="match status" value="1"/>
</dbReference>
<evidence type="ECO:0000313" key="13">
    <source>
        <dbReference type="Proteomes" id="UP000043764"/>
    </source>
</evidence>
<feature type="domain" description="Mechanosensitive ion channel MscS" evidence="9">
    <location>
        <begin position="603"/>
        <end position="670"/>
    </location>
</feature>
<evidence type="ECO:0000256" key="6">
    <source>
        <dbReference type="ARBA" id="ARBA00023136"/>
    </source>
</evidence>
<dbReference type="InterPro" id="IPR011014">
    <property type="entry name" value="MscS_channel_TM-2"/>
</dbReference>
<dbReference type="EMBL" id="CVRL01000025">
    <property type="protein sequence ID" value="CRL11193.1"/>
    <property type="molecule type" value="Genomic_DNA"/>
</dbReference>
<proteinExistence type="inferred from homology"/>
<feature type="transmembrane region" description="Helical" evidence="8">
    <location>
        <begin position="558"/>
        <end position="581"/>
    </location>
</feature>
<evidence type="ECO:0000256" key="5">
    <source>
        <dbReference type="ARBA" id="ARBA00022989"/>
    </source>
</evidence>
<dbReference type="InterPro" id="IPR011066">
    <property type="entry name" value="MscS_channel_C_sf"/>
</dbReference>
<protein>
    <submittedName>
        <fullName evidence="12">Putative MscS family protein.1</fullName>
    </submittedName>
</protein>
<feature type="transmembrane region" description="Helical" evidence="8">
    <location>
        <begin position="515"/>
        <end position="537"/>
    </location>
</feature>
<reference evidence="13" key="1">
    <citation type="submission" date="2015-05" db="EMBL/GenBank/DDBJ databases">
        <authorList>
            <person name="Rodrigo-Torres Lidia"/>
            <person name="Arahal R.David."/>
        </authorList>
    </citation>
    <scope>NUCLEOTIDE SEQUENCE [LARGE SCALE GENOMIC DNA]</scope>
    <source>
        <strain evidence="13">CECT 7321</strain>
    </source>
</reference>
<dbReference type="PANTHER" id="PTHR30347:SF1">
    <property type="entry name" value="MECHANOSENSITIVE CHANNEL MSCK"/>
    <property type="match status" value="1"/>
</dbReference>
<dbReference type="InterPro" id="IPR023408">
    <property type="entry name" value="MscS_beta-dom_sf"/>
</dbReference>
<dbReference type="Pfam" id="PF00924">
    <property type="entry name" value="MS_channel_2nd"/>
    <property type="match status" value="1"/>
</dbReference>
<dbReference type="SUPFAM" id="SSF82861">
    <property type="entry name" value="Mechanosensitive channel protein MscS (YggB), transmembrane region"/>
    <property type="match status" value="1"/>
</dbReference>
<dbReference type="PANTHER" id="PTHR30347">
    <property type="entry name" value="POTASSIUM CHANNEL RELATED"/>
    <property type="match status" value="1"/>
</dbReference>
<organism evidence="12 13">
    <name type="scientific">Phaeobacter italicus</name>
    <dbReference type="NCBI Taxonomy" id="481446"/>
    <lineage>
        <taxon>Bacteria</taxon>
        <taxon>Pseudomonadati</taxon>
        <taxon>Pseudomonadota</taxon>
        <taxon>Alphaproteobacteria</taxon>
        <taxon>Rhodobacterales</taxon>
        <taxon>Roseobacteraceae</taxon>
        <taxon>Phaeobacter</taxon>
    </lineage>
</organism>
<dbReference type="AlphaFoldDB" id="A0A0H5D377"/>
<dbReference type="InterPro" id="IPR006685">
    <property type="entry name" value="MscS_channel_2nd"/>
</dbReference>
<dbReference type="SUPFAM" id="SSF82689">
    <property type="entry name" value="Mechanosensitive channel protein MscS (YggB), C-terminal domain"/>
    <property type="match status" value="1"/>
</dbReference>
<keyword evidence="13" id="KW-1185">Reference proteome</keyword>
<gene>
    <name evidence="12" type="ORF">NIT7321_02045</name>
</gene>
<feature type="transmembrane region" description="Helical" evidence="8">
    <location>
        <begin position="407"/>
        <end position="424"/>
    </location>
</feature>
<evidence type="ECO:0000256" key="2">
    <source>
        <dbReference type="ARBA" id="ARBA00008017"/>
    </source>
</evidence>
<dbReference type="Pfam" id="PF21082">
    <property type="entry name" value="MS_channel_3rd"/>
    <property type="match status" value="1"/>
</dbReference>
<feature type="transmembrane region" description="Helical" evidence="8">
    <location>
        <begin position="468"/>
        <end position="495"/>
    </location>
</feature>
<evidence type="ECO:0000256" key="8">
    <source>
        <dbReference type="SAM" id="Phobius"/>
    </source>
</evidence>
<keyword evidence="6 8" id="KW-0472">Membrane</keyword>
<dbReference type="InterPro" id="IPR022249">
    <property type="entry name" value="DUF3772"/>
</dbReference>
<dbReference type="Pfam" id="PF12607">
    <property type="entry name" value="DUF3772"/>
    <property type="match status" value="1"/>
</dbReference>
<evidence type="ECO:0000259" key="11">
    <source>
        <dbReference type="Pfam" id="PF21082"/>
    </source>
</evidence>
<comment type="subcellular location">
    <subcellularLocation>
        <location evidence="1">Cell membrane</location>
        <topology evidence="1">Multi-pass membrane protein</topology>
    </subcellularLocation>
</comment>
<evidence type="ECO:0000256" key="1">
    <source>
        <dbReference type="ARBA" id="ARBA00004651"/>
    </source>
</evidence>
<dbReference type="InterPro" id="IPR049278">
    <property type="entry name" value="MS_channel_C"/>
</dbReference>
<evidence type="ECO:0000313" key="12">
    <source>
        <dbReference type="EMBL" id="CRL11193.1"/>
    </source>
</evidence>
<feature type="transmembrane region" description="Helical" evidence="8">
    <location>
        <begin position="323"/>
        <end position="344"/>
    </location>
</feature>
<name>A0A0H5D377_9RHOB</name>
<feature type="transmembrane region" description="Helical" evidence="8">
    <location>
        <begin position="241"/>
        <end position="267"/>
    </location>
</feature>
<evidence type="ECO:0000256" key="7">
    <source>
        <dbReference type="SAM" id="MobiDB-lite"/>
    </source>
</evidence>
<evidence type="ECO:0000256" key="4">
    <source>
        <dbReference type="ARBA" id="ARBA00022692"/>
    </source>
</evidence>
<feature type="transmembrane region" description="Helical" evidence="8">
    <location>
        <begin position="587"/>
        <end position="616"/>
    </location>
</feature>
<evidence type="ECO:0000256" key="3">
    <source>
        <dbReference type="ARBA" id="ARBA00022475"/>
    </source>
</evidence>
<keyword evidence="4 8" id="KW-0812">Transmembrane</keyword>
<dbReference type="RefSeq" id="WP_050673393.1">
    <property type="nucleotide sequence ID" value="NZ_CAKZKN010000078.1"/>
</dbReference>
<feature type="transmembrane region" description="Helical" evidence="8">
    <location>
        <begin position="279"/>
        <end position="297"/>
    </location>
</feature>
<feature type="compositionally biased region" description="Basic and acidic residues" evidence="7">
    <location>
        <begin position="806"/>
        <end position="825"/>
    </location>
</feature>